<keyword evidence="2" id="KW-1185">Reference proteome</keyword>
<evidence type="ECO:0000313" key="1">
    <source>
        <dbReference type="EMBL" id="AUF82508.1"/>
    </source>
</evidence>
<proteinExistence type="predicted"/>
<dbReference type="EMBL" id="KY322437">
    <property type="protein sequence ID" value="AUF82508.1"/>
    <property type="molecule type" value="Genomic_DNA"/>
</dbReference>
<protein>
    <submittedName>
        <fullName evidence="1">Uncharacterized protein</fullName>
    </submittedName>
</protein>
<gene>
    <name evidence="1" type="ORF">TetV_426</name>
</gene>
<dbReference type="Proteomes" id="UP000244773">
    <property type="component" value="Segment"/>
</dbReference>
<name>A0A2P0VNM8_9VIRU</name>
<accession>A0A2P0VNM8</accession>
<sequence>MVASDAIGGAIGGFAVSGAWKFTDFIIDNLFTRHRFIKEIRLIRPKFYTCKLSDYDSRINLEYAVEWRRLNKILSVSDHSEWGAFIRYKKERLENLLEIYNSVYKYGSHEIARFFCHVHRDDVSHVVRTMRSIRRSFIMGSIEDLRIRLNKHISLNIDLRSKDYESLVIPSFKLKESEQELVYIGIVNALYFLACFHEKIDNHCHNCLNEPDNEANSEVIIDSILNDPVVTDVLKKNDYRSCYEVINCINNKLSKKNATQARNILRKMYKIKFSHHKEKERLDTTYRFMLNSIIEYMYTFNMTTKSKKNDKTIEMLYLALDCERMHRVAEIWLWTKDITKILQIPYTMNRIMHKMYQQHNRDNTNEDFVTFVKMHESTVL</sequence>
<reference evidence="1" key="1">
    <citation type="journal article" date="2018" name="Virology">
        <title>A giant virus infecting green algae encodes key fermentation genes.</title>
        <authorList>
            <person name="Schvarcz C.R."/>
            <person name="Steward G.F."/>
        </authorList>
    </citation>
    <scope>NUCLEOTIDE SEQUENCE [LARGE SCALE GENOMIC DNA]</scope>
</reference>
<organism evidence="1">
    <name type="scientific">Tetraselmis virus 1</name>
    <dbReference type="NCBI Taxonomy" id="2060617"/>
    <lineage>
        <taxon>Viruses</taxon>
        <taxon>Varidnaviria</taxon>
        <taxon>Bamfordvirae</taxon>
        <taxon>Nucleocytoviricota</taxon>
        <taxon>Megaviricetes</taxon>
        <taxon>Imitervirales</taxon>
        <taxon>Allomimiviridae</taxon>
        <taxon>Oceanusvirus</taxon>
        <taxon>Oceanusvirus kaneohense</taxon>
    </lineage>
</organism>
<evidence type="ECO:0000313" key="2">
    <source>
        <dbReference type="Proteomes" id="UP000244773"/>
    </source>
</evidence>